<keyword evidence="3" id="KW-1185">Reference proteome</keyword>
<proteinExistence type="predicted"/>
<dbReference type="AlphaFoldDB" id="A0AAV2NHJ6"/>
<evidence type="ECO:0000313" key="2">
    <source>
        <dbReference type="EMBL" id="CAL1679642.1"/>
    </source>
</evidence>
<name>A0AAV2NHJ6_9HYME</name>
<feature type="region of interest" description="Disordered" evidence="1">
    <location>
        <begin position="110"/>
        <end position="137"/>
    </location>
</feature>
<protein>
    <submittedName>
        <fullName evidence="2">Uncharacterized protein</fullName>
    </submittedName>
</protein>
<evidence type="ECO:0000313" key="3">
    <source>
        <dbReference type="Proteomes" id="UP001497644"/>
    </source>
</evidence>
<accession>A0AAV2NHJ6</accession>
<reference evidence="2" key="1">
    <citation type="submission" date="2024-04" db="EMBL/GenBank/DDBJ databases">
        <authorList>
            <consortium name="Molecular Ecology Group"/>
        </authorList>
    </citation>
    <scope>NUCLEOTIDE SEQUENCE</scope>
</reference>
<organism evidence="2 3">
    <name type="scientific">Lasius platythorax</name>
    <dbReference type="NCBI Taxonomy" id="488582"/>
    <lineage>
        <taxon>Eukaryota</taxon>
        <taxon>Metazoa</taxon>
        <taxon>Ecdysozoa</taxon>
        <taxon>Arthropoda</taxon>
        <taxon>Hexapoda</taxon>
        <taxon>Insecta</taxon>
        <taxon>Pterygota</taxon>
        <taxon>Neoptera</taxon>
        <taxon>Endopterygota</taxon>
        <taxon>Hymenoptera</taxon>
        <taxon>Apocrita</taxon>
        <taxon>Aculeata</taxon>
        <taxon>Formicoidea</taxon>
        <taxon>Formicidae</taxon>
        <taxon>Formicinae</taxon>
        <taxon>Lasius</taxon>
        <taxon>Lasius</taxon>
    </lineage>
</organism>
<dbReference type="EMBL" id="OZ034825">
    <property type="protein sequence ID" value="CAL1679642.1"/>
    <property type="molecule type" value="Genomic_DNA"/>
</dbReference>
<sequence length="201" mass="23568">MREHRFRRSFSYQSQFLSNESTKGGEESHFAMNRVSHSDSLENSAIIRPDYLSPGRCKYREYPFRVVSASSFLRTTISARRDNEGLNYNYYFRRRKLRSSKDSRVIPDPCSGRMADRRRWTTPSSSPSSSSSSWTTWTSSWRSPMLYAEKNLGMAVEPLETSIRTTQVRICALIHRIFTFNINYCVCISLRKIRRDSERRG</sequence>
<evidence type="ECO:0000256" key="1">
    <source>
        <dbReference type="SAM" id="MobiDB-lite"/>
    </source>
</evidence>
<feature type="compositionally biased region" description="Low complexity" evidence="1">
    <location>
        <begin position="121"/>
        <end position="137"/>
    </location>
</feature>
<gene>
    <name evidence="2" type="ORF">LPLAT_LOCUS5793</name>
</gene>
<dbReference type="Proteomes" id="UP001497644">
    <property type="component" value="Chromosome 2"/>
</dbReference>